<keyword evidence="5 7" id="KW-0408">Iron</keyword>
<evidence type="ECO:0000256" key="1">
    <source>
        <dbReference type="ARBA" id="ARBA00001971"/>
    </source>
</evidence>
<evidence type="ECO:0000313" key="9">
    <source>
        <dbReference type="EMBL" id="TGJ86521.1"/>
    </source>
</evidence>
<dbReference type="InterPro" id="IPR001128">
    <property type="entry name" value="Cyt_P450"/>
</dbReference>
<evidence type="ECO:0000313" key="10">
    <source>
        <dbReference type="Proteomes" id="UP000297716"/>
    </source>
</evidence>
<dbReference type="CDD" id="cd11063">
    <property type="entry name" value="CYP52"/>
    <property type="match status" value="1"/>
</dbReference>
<keyword evidence="6 8" id="KW-0503">Monooxygenase</keyword>
<dbReference type="Proteomes" id="UP000297716">
    <property type="component" value="Unassembled WGS sequence"/>
</dbReference>
<dbReference type="InterPro" id="IPR002401">
    <property type="entry name" value="Cyt_P450_E_grp-I"/>
</dbReference>
<evidence type="ECO:0000256" key="3">
    <source>
        <dbReference type="ARBA" id="ARBA00022723"/>
    </source>
</evidence>
<dbReference type="Gene3D" id="1.10.630.10">
    <property type="entry name" value="Cytochrome P450"/>
    <property type="match status" value="1"/>
</dbReference>
<evidence type="ECO:0000256" key="8">
    <source>
        <dbReference type="RuleBase" id="RU000461"/>
    </source>
</evidence>
<comment type="similarity">
    <text evidence="2 8">Belongs to the cytochrome P450 family.</text>
</comment>
<dbReference type="InterPro" id="IPR047146">
    <property type="entry name" value="Cyt_P450_E_CYP52_fungi"/>
</dbReference>
<evidence type="ECO:0000256" key="4">
    <source>
        <dbReference type="ARBA" id="ARBA00023002"/>
    </source>
</evidence>
<dbReference type="PRINTS" id="PR00463">
    <property type="entry name" value="EP450I"/>
</dbReference>
<evidence type="ECO:0000256" key="7">
    <source>
        <dbReference type="PIRSR" id="PIRSR602401-1"/>
    </source>
</evidence>
<organism evidence="9 10">
    <name type="scientific">Xylaria hypoxylon</name>
    <dbReference type="NCBI Taxonomy" id="37992"/>
    <lineage>
        <taxon>Eukaryota</taxon>
        <taxon>Fungi</taxon>
        <taxon>Dikarya</taxon>
        <taxon>Ascomycota</taxon>
        <taxon>Pezizomycotina</taxon>
        <taxon>Sordariomycetes</taxon>
        <taxon>Xylariomycetidae</taxon>
        <taxon>Xylariales</taxon>
        <taxon>Xylariaceae</taxon>
        <taxon>Xylaria</taxon>
    </lineage>
</organism>
<accession>A0A4Z0Z4B8</accession>
<keyword evidence="4 8" id="KW-0560">Oxidoreductase</keyword>
<dbReference type="EMBL" id="SKBN01000026">
    <property type="protein sequence ID" value="TGJ86521.1"/>
    <property type="molecule type" value="Genomic_DNA"/>
</dbReference>
<feature type="binding site" description="axial binding residue" evidence="7">
    <location>
        <position position="468"/>
    </location>
    <ligand>
        <name>heme</name>
        <dbReference type="ChEBI" id="CHEBI:30413"/>
    </ligand>
    <ligandPart>
        <name>Fe</name>
        <dbReference type="ChEBI" id="CHEBI:18248"/>
    </ligandPart>
</feature>
<dbReference type="PROSITE" id="PS00086">
    <property type="entry name" value="CYTOCHROME_P450"/>
    <property type="match status" value="1"/>
</dbReference>
<dbReference type="GO" id="GO:0016705">
    <property type="term" value="F:oxidoreductase activity, acting on paired donors, with incorporation or reduction of molecular oxygen"/>
    <property type="evidence" value="ECO:0007669"/>
    <property type="project" value="InterPro"/>
</dbReference>
<evidence type="ECO:0008006" key="11">
    <source>
        <dbReference type="Google" id="ProtNLM"/>
    </source>
</evidence>
<dbReference type="GO" id="GO:0020037">
    <property type="term" value="F:heme binding"/>
    <property type="evidence" value="ECO:0007669"/>
    <property type="project" value="InterPro"/>
</dbReference>
<sequence>MTATPLLSLLACFVAAFAAYRLYTAYKLRLAAQQHGCQSPTRYKHKDPVFGLDIFLRTGDAITKNQFLVEHQRRYDTYGHTFEALNFGSRAIYSVHPENIRAVFSKNAADWGVQPLRLRNMSPFCGMGFITTDGSDWKLSHDLLKPSFHKSNISDFGPLEEHLRILLEQIPKDGSKFDLQPYILRLVCLPNPTYPPSALTHALEYLDLNTLFLFGEPIGILSGTPPSHAEGFLDAFQAGFNGCGLRIALGPLNLLMPKGAWLKACDKVHKFANVYVDRAIKYRNKISSLEYSQDKTDQRTLLFNMAQKTDDRTILRNQTVQAMMASTETTASLISHVIRNLASNPTICAHVRAEVLALGDAPLDFDQLPRIKSLQHVITETLRLYPVFPQNNRISLKDTILPAGGGSDGTAPVFAPAGTLFDTSFSTLHRDPKIWGPDANEFRPSRWENDYSPPPFTFMPFGAGPRQCLAQQKATMETSYIISRILQEFSEIKSEDEKPYQAQVALTAKSAHGCLVSLTPAAGKIVE</sequence>
<comment type="cofactor">
    <cofactor evidence="1 7">
        <name>heme</name>
        <dbReference type="ChEBI" id="CHEBI:30413"/>
    </cofactor>
</comment>
<dbReference type="PANTHER" id="PTHR24287">
    <property type="entry name" value="P450, PUTATIVE (EUROFUNG)-RELATED"/>
    <property type="match status" value="1"/>
</dbReference>
<comment type="caution">
    <text evidence="9">The sequence shown here is derived from an EMBL/GenBank/DDBJ whole genome shotgun (WGS) entry which is preliminary data.</text>
</comment>
<reference evidence="9 10" key="1">
    <citation type="submission" date="2019-03" db="EMBL/GenBank/DDBJ databases">
        <title>Draft genome sequence of Xylaria hypoxylon DSM 108379, a ubiquitous saprotrophic-parasitic fungi on hardwood.</title>
        <authorList>
            <person name="Buettner E."/>
            <person name="Leonhardt S."/>
            <person name="Gebauer A.M."/>
            <person name="Liers C."/>
            <person name="Hofrichter M."/>
            <person name="Kellner H."/>
        </authorList>
    </citation>
    <scope>NUCLEOTIDE SEQUENCE [LARGE SCALE GENOMIC DNA]</scope>
    <source>
        <strain evidence="9 10">DSM 108379</strain>
    </source>
</reference>
<gene>
    <name evidence="9" type="ORF">E0Z10_g2267</name>
</gene>
<dbReference type="Pfam" id="PF00067">
    <property type="entry name" value="p450"/>
    <property type="match status" value="1"/>
</dbReference>
<proteinExistence type="inferred from homology"/>
<dbReference type="InterPro" id="IPR017972">
    <property type="entry name" value="Cyt_P450_CS"/>
</dbReference>
<protein>
    <recommendedName>
        <fullName evidence="11">Cytochrome P450</fullName>
    </recommendedName>
</protein>
<dbReference type="GO" id="GO:0004497">
    <property type="term" value="F:monooxygenase activity"/>
    <property type="evidence" value="ECO:0007669"/>
    <property type="project" value="UniProtKB-KW"/>
</dbReference>
<dbReference type="PRINTS" id="PR00385">
    <property type="entry name" value="P450"/>
</dbReference>
<keyword evidence="10" id="KW-1185">Reference proteome</keyword>
<dbReference type="InterPro" id="IPR036396">
    <property type="entry name" value="Cyt_P450_sf"/>
</dbReference>
<name>A0A4Z0Z4B8_9PEZI</name>
<dbReference type="AlphaFoldDB" id="A0A4Z0Z4B8"/>
<dbReference type="PANTHER" id="PTHR24287:SF17">
    <property type="entry name" value="P450, PUTATIVE (EUROFUNG)-RELATED"/>
    <property type="match status" value="1"/>
</dbReference>
<dbReference type="OrthoDB" id="1470350at2759"/>
<evidence type="ECO:0000256" key="6">
    <source>
        <dbReference type="ARBA" id="ARBA00023033"/>
    </source>
</evidence>
<keyword evidence="3 7" id="KW-0479">Metal-binding</keyword>
<dbReference type="GO" id="GO:0005506">
    <property type="term" value="F:iron ion binding"/>
    <property type="evidence" value="ECO:0007669"/>
    <property type="project" value="InterPro"/>
</dbReference>
<evidence type="ECO:0000256" key="2">
    <source>
        <dbReference type="ARBA" id="ARBA00010617"/>
    </source>
</evidence>
<dbReference type="SUPFAM" id="SSF48264">
    <property type="entry name" value="Cytochrome P450"/>
    <property type="match status" value="1"/>
</dbReference>
<evidence type="ECO:0000256" key="5">
    <source>
        <dbReference type="ARBA" id="ARBA00023004"/>
    </source>
</evidence>
<dbReference type="STRING" id="37992.A0A4Z0Z4B8"/>
<keyword evidence="7 8" id="KW-0349">Heme</keyword>